<dbReference type="AlphaFoldDB" id="E4YJI8"/>
<dbReference type="PROSITE" id="PS51257">
    <property type="entry name" value="PROKAR_LIPOPROTEIN"/>
    <property type="match status" value="1"/>
</dbReference>
<evidence type="ECO:0000256" key="1">
    <source>
        <dbReference type="SAM" id="Phobius"/>
    </source>
</evidence>
<keyword evidence="1" id="KW-0472">Membrane</keyword>
<dbReference type="Proteomes" id="UP000011014">
    <property type="component" value="Unassembled WGS sequence"/>
</dbReference>
<gene>
    <name evidence="2" type="ORF">GSOID_T00027477001</name>
</gene>
<accession>E4YJI8</accession>
<protein>
    <submittedName>
        <fullName evidence="2">Uncharacterized protein</fullName>
    </submittedName>
</protein>
<sequence>MKKLVSSIIYYSWIIVLLYSCLLQSRRARNRYSSRDLLTKSGRDNSDEGLNYFLFEKIYLQVPLLFLQLLCQFLFPKRCRFDFMALGSIIILAVLVQFRTIILIASWSLVFFLFQAEAKLIRAIAALLSISFTGYLKSGFKIRRIFFWSGAERWSGSREKRWSGAERWSGNLAKF</sequence>
<evidence type="ECO:0000313" key="2">
    <source>
        <dbReference type="EMBL" id="CBY35649.1"/>
    </source>
</evidence>
<feature type="transmembrane region" description="Helical" evidence="1">
    <location>
        <begin position="7"/>
        <end position="25"/>
    </location>
</feature>
<proteinExistence type="predicted"/>
<feature type="transmembrane region" description="Helical" evidence="1">
    <location>
        <begin position="120"/>
        <end position="136"/>
    </location>
</feature>
<name>E4YJI8_OIKDI</name>
<feature type="transmembrane region" description="Helical" evidence="1">
    <location>
        <begin position="87"/>
        <end position="114"/>
    </location>
</feature>
<keyword evidence="1" id="KW-1133">Transmembrane helix</keyword>
<organism evidence="2">
    <name type="scientific">Oikopleura dioica</name>
    <name type="common">Tunicate</name>
    <dbReference type="NCBI Taxonomy" id="34765"/>
    <lineage>
        <taxon>Eukaryota</taxon>
        <taxon>Metazoa</taxon>
        <taxon>Chordata</taxon>
        <taxon>Tunicata</taxon>
        <taxon>Appendicularia</taxon>
        <taxon>Copelata</taxon>
        <taxon>Oikopleuridae</taxon>
        <taxon>Oikopleura</taxon>
    </lineage>
</organism>
<reference evidence="2" key="1">
    <citation type="journal article" date="2010" name="Science">
        <title>Plasticity of animal genome architecture unmasked by rapid evolution of a pelagic tunicate.</title>
        <authorList>
            <person name="Denoeud F."/>
            <person name="Henriet S."/>
            <person name="Mungpakdee S."/>
            <person name="Aury J.M."/>
            <person name="Da Silva C."/>
            <person name="Brinkmann H."/>
            <person name="Mikhaleva J."/>
            <person name="Olsen L.C."/>
            <person name="Jubin C."/>
            <person name="Canestro C."/>
            <person name="Bouquet J.M."/>
            <person name="Danks G."/>
            <person name="Poulain J."/>
            <person name="Campsteijn C."/>
            <person name="Adamski M."/>
            <person name="Cross I."/>
            <person name="Yadetie F."/>
            <person name="Muffato M."/>
            <person name="Louis A."/>
            <person name="Butcher S."/>
            <person name="Tsagkogeorga G."/>
            <person name="Konrad A."/>
            <person name="Singh S."/>
            <person name="Jensen M.F."/>
            <person name="Cong E.H."/>
            <person name="Eikeseth-Otteraa H."/>
            <person name="Noel B."/>
            <person name="Anthouard V."/>
            <person name="Porcel B.M."/>
            <person name="Kachouri-Lafond R."/>
            <person name="Nishino A."/>
            <person name="Ugolini M."/>
            <person name="Chourrout P."/>
            <person name="Nishida H."/>
            <person name="Aasland R."/>
            <person name="Huzurbazar S."/>
            <person name="Westhof E."/>
            <person name="Delsuc F."/>
            <person name="Lehrach H."/>
            <person name="Reinhardt R."/>
            <person name="Weissenbach J."/>
            <person name="Roy S.W."/>
            <person name="Artiguenave F."/>
            <person name="Postlethwait J.H."/>
            <person name="Manak J.R."/>
            <person name="Thompson E.M."/>
            <person name="Jaillon O."/>
            <person name="Du Pasquier L."/>
            <person name="Boudinot P."/>
            <person name="Liberles D.A."/>
            <person name="Volff J.N."/>
            <person name="Philippe H."/>
            <person name="Lenhard B."/>
            <person name="Roest Crollius H."/>
            <person name="Wincker P."/>
            <person name="Chourrout D."/>
        </authorList>
    </citation>
    <scope>NUCLEOTIDE SEQUENCE [LARGE SCALE GENOMIC DNA]</scope>
</reference>
<keyword evidence="1" id="KW-0812">Transmembrane</keyword>
<dbReference type="EMBL" id="FN654657">
    <property type="protein sequence ID" value="CBY35649.1"/>
    <property type="molecule type" value="Genomic_DNA"/>
</dbReference>